<reference evidence="3" key="2">
    <citation type="submission" date="2021-01" db="EMBL/GenBank/DDBJ databases">
        <authorList>
            <person name="Mieszkin S."/>
            <person name="Pouder E."/>
            <person name="Alain K."/>
        </authorList>
    </citation>
    <scope>NUCLEOTIDE SEQUENCE</scope>
    <source>
        <strain evidence="3">HW T2.11</strain>
    </source>
</reference>
<feature type="signal peptide" evidence="2">
    <location>
        <begin position="1"/>
        <end position="23"/>
    </location>
</feature>
<dbReference type="Proteomes" id="UP000708298">
    <property type="component" value="Unassembled WGS sequence"/>
</dbReference>
<proteinExistence type="predicted"/>
<gene>
    <name evidence="3" type="ORF">ASILVAE211_05855</name>
</gene>
<feature type="compositionally biased region" description="Pro residues" evidence="1">
    <location>
        <begin position="64"/>
        <end position="73"/>
    </location>
</feature>
<evidence type="ECO:0000313" key="4">
    <source>
        <dbReference type="Proteomes" id="UP000708298"/>
    </source>
</evidence>
<dbReference type="AlphaFoldDB" id="A0A963YQ26"/>
<keyword evidence="2" id="KW-0732">Signal</keyword>
<accession>A0A963YQ26</accession>
<evidence type="ECO:0000256" key="2">
    <source>
        <dbReference type="SAM" id="SignalP"/>
    </source>
</evidence>
<evidence type="ECO:0000256" key="1">
    <source>
        <dbReference type="SAM" id="MobiDB-lite"/>
    </source>
</evidence>
<dbReference type="RefSeq" id="WP_227320366.1">
    <property type="nucleotide sequence ID" value="NZ_JAESVB010000002.1"/>
</dbReference>
<evidence type="ECO:0000313" key="3">
    <source>
        <dbReference type="EMBL" id="MCB8874701.1"/>
    </source>
</evidence>
<evidence type="ECO:0008006" key="5">
    <source>
        <dbReference type="Google" id="ProtNLM"/>
    </source>
</evidence>
<name>A0A963YQ26_9PROT</name>
<keyword evidence="4" id="KW-1185">Reference proteome</keyword>
<feature type="compositionally biased region" description="Low complexity" evidence="1">
    <location>
        <begin position="51"/>
        <end position="63"/>
    </location>
</feature>
<feature type="chain" id="PRO_5036732328" description="PepSY domain-containing protein" evidence="2">
    <location>
        <begin position="24"/>
        <end position="183"/>
    </location>
</feature>
<protein>
    <recommendedName>
        <fullName evidence="5">PepSY domain-containing protein</fullName>
    </recommendedName>
</protein>
<organism evidence="3 4">
    <name type="scientific">Acidisoma silvae</name>
    <dbReference type="NCBI Taxonomy" id="2802396"/>
    <lineage>
        <taxon>Bacteria</taxon>
        <taxon>Pseudomonadati</taxon>
        <taxon>Pseudomonadota</taxon>
        <taxon>Alphaproteobacteria</taxon>
        <taxon>Acetobacterales</taxon>
        <taxon>Acidocellaceae</taxon>
        <taxon>Acidisoma</taxon>
    </lineage>
</organism>
<feature type="region of interest" description="Disordered" evidence="1">
    <location>
        <begin position="51"/>
        <end position="100"/>
    </location>
</feature>
<comment type="caution">
    <text evidence="3">The sequence shown here is derived from an EMBL/GenBank/DDBJ whole genome shotgun (WGS) entry which is preliminary data.</text>
</comment>
<sequence>MGRLATAAIITIALAGATVQSFAGTLPSDNKADIAAQASVPVDALLADAAAPAPMSASATPDADQPPPPPPGGFPQGGPDGHMPPGPMGFGPHPGMHGPWDRMRHLAQTWGLFFNQKDKNLSDSDVQTLATAVLLMHGNHSWKVADIADAADGTVTFAYATADGSVIARFSMDRHSGRLTRIG</sequence>
<dbReference type="EMBL" id="JAESVB010000002">
    <property type="protein sequence ID" value="MCB8874701.1"/>
    <property type="molecule type" value="Genomic_DNA"/>
</dbReference>
<reference evidence="3" key="1">
    <citation type="journal article" date="2021" name="Microorganisms">
        <title>Acidisoma silvae sp. nov. and Acidisomacellulosilytica sp. nov., Two Acidophilic Bacteria Isolated from Decaying Wood, Hydrolyzing Cellulose and Producing Poly-3-hydroxybutyrate.</title>
        <authorList>
            <person name="Mieszkin S."/>
            <person name="Pouder E."/>
            <person name="Uroz S."/>
            <person name="Simon-Colin C."/>
            <person name="Alain K."/>
        </authorList>
    </citation>
    <scope>NUCLEOTIDE SEQUENCE</scope>
    <source>
        <strain evidence="3">HW T2.11</strain>
    </source>
</reference>